<reference evidence="2 3" key="1">
    <citation type="submission" date="2017-05" db="EMBL/GenBank/DDBJ databases">
        <title>Functional genome analysis of Paenibacillus pasadenensis strain R16: insights on endophytic life style and antifungal activity.</title>
        <authorList>
            <person name="Passera A."/>
            <person name="Marcolungo L."/>
            <person name="Casati P."/>
            <person name="Brasca M."/>
            <person name="Quaglino F."/>
            <person name="Delledonne M."/>
        </authorList>
    </citation>
    <scope>NUCLEOTIDE SEQUENCE [LARGE SCALE GENOMIC DNA]</scope>
    <source>
        <strain evidence="2 3">R16</strain>
    </source>
</reference>
<evidence type="ECO:0000313" key="3">
    <source>
        <dbReference type="Proteomes" id="UP000234789"/>
    </source>
</evidence>
<gene>
    <name evidence="2" type="ORF">B8V81_3438</name>
</gene>
<evidence type="ECO:0000256" key="1">
    <source>
        <dbReference type="SAM" id="MobiDB-lite"/>
    </source>
</evidence>
<accession>A0A2N5N3T9</accession>
<proteinExistence type="predicted"/>
<name>A0A2N5N3T9_9BACL</name>
<evidence type="ECO:0000313" key="2">
    <source>
        <dbReference type="EMBL" id="PLT45007.1"/>
    </source>
</evidence>
<dbReference type="AlphaFoldDB" id="A0A2N5N3T9"/>
<protein>
    <submittedName>
        <fullName evidence="2">Uncharacterized protein</fullName>
    </submittedName>
</protein>
<comment type="caution">
    <text evidence="2">The sequence shown here is derived from an EMBL/GenBank/DDBJ whole genome shotgun (WGS) entry which is preliminary data.</text>
</comment>
<feature type="region of interest" description="Disordered" evidence="1">
    <location>
        <begin position="1"/>
        <end position="53"/>
    </location>
</feature>
<dbReference type="Proteomes" id="UP000234789">
    <property type="component" value="Unassembled WGS sequence"/>
</dbReference>
<organism evidence="2 3">
    <name type="scientific">Paenibacillus pasadenensis</name>
    <dbReference type="NCBI Taxonomy" id="217090"/>
    <lineage>
        <taxon>Bacteria</taxon>
        <taxon>Bacillati</taxon>
        <taxon>Bacillota</taxon>
        <taxon>Bacilli</taxon>
        <taxon>Bacillales</taxon>
        <taxon>Paenibacillaceae</taxon>
        <taxon>Paenibacillus</taxon>
    </lineage>
</organism>
<dbReference type="EMBL" id="NFEZ01000004">
    <property type="protein sequence ID" value="PLT45007.1"/>
    <property type="molecule type" value="Genomic_DNA"/>
</dbReference>
<sequence length="53" mass="5947">MHVGSFQKRSDSAVGRPQPPAASGCYHHTRISLPRQRSPGMQVCGPRWTSWKK</sequence>
<keyword evidence="3" id="KW-1185">Reference proteome</keyword>